<dbReference type="Pfam" id="PF13632">
    <property type="entry name" value="Glyco_trans_2_3"/>
    <property type="match status" value="1"/>
</dbReference>
<dbReference type="GO" id="GO:0099402">
    <property type="term" value="P:plant organ development"/>
    <property type="evidence" value="ECO:0007669"/>
    <property type="project" value="UniProtKB-ARBA"/>
</dbReference>
<keyword evidence="8" id="KW-0961">Cell wall biogenesis/degradation</keyword>
<reference evidence="14" key="2">
    <citation type="submission" date="2025-08" db="UniProtKB">
        <authorList>
            <consortium name="RefSeq"/>
        </authorList>
    </citation>
    <scope>IDENTIFICATION</scope>
    <source>
        <tissue evidence="14">Leaf</tissue>
    </source>
</reference>
<evidence type="ECO:0000256" key="5">
    <source>
        <dbReference type="ARBA" id="ARBA00022989"/>
    </source>
</evidence>
<dbReference type="GO" id="GO:0048868">
    <property type="term" value="P:pollen tube development"/>
    <property type="evidence" value="ECO:0007669"/>
    <property type="project" value="UniProtKB-ARBA"/>
</dbReference>
<dbReference type="PANTHER" id="PTHR32044:SF59">
    <property type="entry name" value="XYLOGLUCAN GLYCOSYLTRANSFERASE 10-RELATED"/>
    <property type="match status" value="1"/>
</dbReference>
<evidence type="ECO:0000256" key="4">
    <source>
        <dbReference type="ARBA" id="ARBA00022692"/>
    </source>
</evidence>
<evidence type="ECO:0000256" key="6">
    <source>
        <dbReference type="ARBA" id="ARBA00023034"/>
    </source>
</evidence>
<dbReference type="PANTHER" id="PTHR32044">
    <property type="entry name" value="GLUCOMANNAN 4-BETA-MANNOSYLTRANSFERASE 9"/>
    <property type="match status" value="1"/>
</dbReference>
<feature type="transmembrane region" description="Helical" evidence="11">
    <location>
        <begin position="105"/>
        <end position="125"/>
    </location>
</feature>
<dbReference type="GO" id="GO:0000139">
    <property type="term" value="C:Golgi membrane"/>
    <property type="evidence" value="ECO:0007669"/>
    <property type="project" value="UniProtKB-SubCell"/>
</dbReference>
<dbReference type="FunFam" id="3.90.550.10:FF:000007">
    <property type="entry name" value="probable xyloglucan glycosyltransferase 5"/>
    <property type="match status" value="1"/>
</dbReference>
<keyword evidence="3" id="KW-0808">Transferase</keyword>
<feature type="transmembrane region" description="Helical" evidence="11">
    <location>
        <begin position="160"/>
        <end position="186"/>
    </location>
</feature>
<protein>
    <submittedName>
        <fullName evidence="14">Probable xyloglucan glycosyltransferase 9 isoform X2</fullName>
    </submittedName>
</protein>
<name>A0A6P5FJR8_ANACO</name>
<evidence type="ECO:0000256" key="3">
    <source>
        <dbReference type="ARBA" id="ARBA00022679"/>
    </source>
</evidence>
<keyword evidence="2" id="KW-0328">Glycosyltransferase</keyword>
<evidence type="ECO:0000259" key="12">
    <source>
        <dbReference type="Pfam" id="PF13632"/>
    </source>
</evidence>
<evidence type="ECO:0000256" key="2">
    <source>
        <dbReference type="ARBA" id="ARBA00022676"/>
    </source>
</evidence>
<evidence type="ECO:0000256" key="9">
    <source>
        <dbReference type="ARBA" id="ARBA00055179"/>
    </source>
</evidence>
<dbReference type="AlphaFoldDB" id="A0A6P5FJR8"/>
<keyword evidence="4 11" id="KW-0812">Transmembrane</keyword>
<evidence type="ECO:0000256" key="10">
    <source>
        <dbReference type="ARBA" id="ARBA00061151"/>
    </source>
</evidence>
<organism evidence="13 14">
    <name type="scientific">Ananas comosus</name>
    <name type="common">Pineapple</name>
    <name type="synonym">Ananas ananas</name>
    <dbReference type="NCBI Taxonomy" id="4615"/>
    <lineage>
        <taxon>Eukaryota</taxon>
        <taxon>Viridiplantae</taxon>
        <taxon>Streptophyta</taxon>
        <taxon>Embryophyta</taxon>
        <taxon>Tracheophyta</taxon>
        <taxon>Spermatophyta</taxon>
        <taxon>Magnoliopsida</taxon>
        <taxon>Liliopsida</taxon>
        <taxon>Poales</taxon>
        <taxon>Bromeliaceae</taxon>
        <taxon>Bromelioideae</taxon>
        <taxon>Ananas</taxon>
    </lineage>
</organism>
<evidence type="ECO:0000256" key="11">
    <source>
        <dbReference type="SAM" id="Phobius"/>
    </source>
</evidence>
<dbReference type="Proteomes" id="UP000515123">
    <property type="component" value="Linkage group 9"/>
</dbReference>
<feature type="transmembrane region" description="Helical" evidence="11">
    <location>
        <begin position="474"/>
        <end position="503"/>
    </location>
</feature>
<evidence type="ECO:0000256" key="1">
    <source>
        <dbReference type="ARBA" id="ARBA00004653"/>
    </source>
</evidence>
<feature type="transmembrane region" description="Helical" evidence="11">
    <location>
        <begin position="625"/>
        <end position="644"/>
    </location>
</feature>
<keyword evidence="5 11" id="KW-1133">Transmembrane helix</keyword>
<evidence type="ECO:0000313" key="13">
    <source>
        <dbReference type="Proteomes" id="UP000515123"/>
    </source>
</evidence>
<comment type="subcellular location">
    <subcellularLocation>
        <location evidence="1">Golgi apparatus membrane</location>
        <topology evidence="1">Multi-pass membrane protein</topology>
    </subcellularLocation>
</comment>
<dbReference type="RefSeq" id="XP_020096184.1">
    <property type="nucleotide sequence ID" value="XM_020240595.1"/>
</dbReference>
<keyword evidence="13" id="KW-1185">Reference proteome</keyword>
<dbReference type="GO" id="GO:0071555">
    <property type="term" value="P:cell wall organization"/>
    <property type="evidence" value="ECO:0007669"/>
    <property type="project" value="UniProtKB-KW"/>
</dbReference>
<evidence type="ECO:0000256" key="7">
    <source>
        <dbReference type="ARBA" id="ARBA00023136"/>
    </source>
</evidence>
<evidence type="ECO:0000256" key="8">
    <source>
        <dbReference type="ARBA" id="ARBA00023316"/>
    </source>
</evidence>
<reference evidence="13" key="1">
    <citation type="journal article" date="2015" name="Nat. Genet.">
        <title>The pineapple genome and the evolution of CAM photosynthesis.</title>
        <authorList>
            <person name="Ming R."/>
            <person name="VanBuren R."/>
            <person name="Wai C.M."/>
            <person name="Tang H."/>
            <person name="Schatz M.C."/>
            <person name="Bowers J.E."/>
            <person name="Lyons E."/>
            <person name="Wang M.L."/>
            <person name="Chen J."/>
            <person name="Biggers E."/>
            <person name="Zhang J."/>
            <person name="Huang L."/>
            <person name="Zhang L."/>
            <person name="Miao W."/>
            <person name="Zhang J."/>
            <person name="Ye Z."/>
            <person name="Miao C."/>
            <person name="Lin Z."/>
            <person name="Wang H."/>
            <person name="Zhou H."/>
            <person name="Yim W.C."/>
            <person name="Priest H.D."/>
            <person name="Zheng C."/>
            <person name="Woodhouse M."/>
            <person name="Edger P.P."/>
            <person name="Guyot R."/>
            <person name="Guo H.B."/>
            <person name="Guo H."/>
            <person name="Zheng G."/>
            <person name="Singh R."/>
            <person name="Sharma A."/>
            <person name="Min X."/>
            <person name="Zheng Y."/>
            <person name="Lee H."/>
            <person name="Gurtowski J."/>
            <person name="Sedlazeck F.J."/>
            <person name="Harkess A."/>
            <person name="McKain M.R."/>
            <person name="Liao Z."/>
            <person name="Fang J."/>
            <person name="Liu J."/>
            <person name="Zhang X."/>
            <person name="Zhang Q."/>
            <person name="Hu W."/>
            <person name="Qin Y."/>
            <person name="Wang K."/>
            <person name="Chen L.Y."/>
            <person name="Shirley N."/>
            <person name="Lin Y.R."/>
            <person name="Liu L.Y."/>
            <person name="Hernandez A.G."/>
            <person name="Wright C.L."/>
            <person name="Bulone V."/>
            <person name="Tuskan G.A."/>
            <person name="Heath K."/>
            <person name="Zee F."/>
            <person name="Moore P.H."/>
            <person name="Sunkar R."/>
            <person name="Leebens-Mack J.H."/>
            <person name="Mockler T."/>
            <person name="Bennetzen J.L."/>
            <person name="Freeling M."/>
            <person name="Sankoff D."/>
            <person name="Paterson A.H."/>
            <person name="Zhu X."/>
            <person name="Yang X."/>
            <person name="Smith J.A."/>
            <person name="Cushman J.C."/>
            <person name="Paull R.E."/>
            <person name="Yu Q."/>
        </authorList>
    </citation>
    <scope>NUCLEOTIDE SEQUENCE [LARGE SCALE GENOMIC DNA]</scope>
    <source>
        <strain evidence="13">cv. F153</strain>
    </source>
</reference>
<dbReference type="GO" id="GO:0016757">
    <property type="term" value="F:glycosyltransferase activity"/>
    <property type="evidence" value="ECO:0007669"/>
    <property type="project" value="UniProtKB-KW"/>
</dbReference>
<feature type="domain" description="Glycosyltransferase 2-like" evidence="12">
    <location>
        <begin position="308"/>
        <end position="514"/>
    </location>
</feature>
<comment type="function">
    <text evidence="9">Probable beta-1,4-glucan synthase rather involved in the synthesis of the xyloglucan backbone than cellulose. Seems to work simultaneously with xyloglucan 6-xylosyltransferase. Xyloglucan is a noncellulosic polysaccharides of plant cell wall and consists of a glucan backbone substituted by xylose, galactose and fucose.</text>
</comment>
<dbReference type="Gene3D" id="3.90.550.10">
    <property type="entry name" value="Spore Coat Polysaccharide Biosynthesis Protein SpsA, Chain A"/>
    <property type="match status" value="1"/>
</dbReference>
<dbReference type="InterPro" id="IPR001173">
    <property type="entry name" value="Glyco_trans_2-like"/>
</dbReference>
<dbReference type="GeneID" id="109715537"/>
<dbReference type="SUPFAM" id="SSF53448">
    <property type="entry name" value="Nucleotide-diphospho-sugar transferases"/>
    <property type="match status" value="1"/>
</dbReference>
<proteinExistence type="inferred from homology"/>
<gene>
    <name evidence="14" type="primary">LOC109715537</name>
</gene>
<evidence type="ECO:0000313" key="14">
    <source>
        <dbReference type="RefSeq" id="XP_020096184.1"/>
    </source>
</evidence>
<comment type="similarity">
    <text evidence="10">Belongs to the glycosyltransferase 2 family. Plant cellulose synthase-like C subfamily.</text>
</comment>
<accession>A0A6P5FJR8</accession>
<sequence length="675" mass="76391">MAPSFGWWGSKEAAHRGTPVVVKMENPNWSIAARPPRAAARKGGRGKNAKQITWVLLLKAHRAAGCLTGLASAVRRRVAAGRTDSDAGSAAPEESPVLRSRFYSFIRAFLVLSLLLLLVEVAAYFEGWHLAAPDLHGLFDSIYSRWVSFRAAYLAPPLQFLADACVVLFLVQSLDRLILCVGCFWIHFKKIKPVPKQPLLPQDLESGAGSAHFPMVLVQIPMCNEREVYQQSIAAVCNLDWPRSNFLVQVLDDSDDPETQALIKEEVEKWQQSGAQIVYRHRVIREGYKAGNLKSAMSCGYVEDYEFVAIFDADFQPAPDFLKRTIPHFKDNEEVGLVQARWSFVNKDENLLTRLQNINLCFHFEVEQQVNGVFINFFGFNGTAGVWRIKALEDSGGWMERTTVEDMDIAVRAHLKGWKFVFLNDVECQCELPESYEAYRKQQHRWHSGPMQLFRLCLPDIIRSKIEFWKKANLIFLFFLLRKLILPFYSFTLFCIILPMTMFVPEAELPAWVVCYVPATMSFLNILPAPRSFPFIVPYLLFENTMSVTKFNAMISGLFQLGSAYEWVVTKKSGRSSEGDLISLVHKEATPAVQQRGGSAPNLDSIAKEQSLPNKASKKKKHNRIYRKELALAFLLLTAAARSLLSAQGIHFYFLLFQGISFLLVGLDLIGEQVE</sequence>
<keyword evidence="6" id="KW-0333">Golgi apparatus</keyword>
<keyword evidence="7 11" id="KW-0472">Membrane</keyword>
<dbReference type="OrthoDB" id="72851at2759"/>
<dbReference type="InterPro" id="IPR029044">
    <property type="entry name" value="Nucleotide-diphossugar_trans"/>
</dbReference>